<dbReference type="STRING" id="546874.SAMN04488544_1199"/>
<dbReference type="InterPro" id="IPR015943">
    <property type="entry name" value="WD40/YVTN_repeat-like_dom_sf"/>
</dbReference>
<dbReference type="GO" id="GO:0005975">
    <property type="term" value="P:carbohydrate metabolic process"/>
    <property type="evidence" value="ECO:0007669"/>
    <property type="project" value="UniProtKB-ARBA"/>
</dbReference>
<dbReference type="SUPFAM" id="SSF50370">
    <property type="entry name" value="Ricin B-like lectins"/>
    <property type="match status" value="1"/>
</dbReference>
<dbReference type="PANTHER" id="PTHR46127">
    <property type="entry name" value="CILIA- AND FLAGELLA-ASSOCIATED PROTEIN 65"/>
    <property type="match status" value="1"/>
</dbReference>
<dbReference type="PROSITE" id="PS50231">
    <property type="entry name" value="RICIN_B_LECTIN"/>
    <property type="match status" value="1"/>
</dbReference>
<proteinExistence type="predicted"/>
<evidence type="ECO:0000256" key="4">
    <source>
        <dbReference type="ARBA" id="ARBA00023069"/>
    </source>
</evidence>
<dbReference type="Gene3D" id="2.80.10.50">
    <property type="match status" value="1"/>
</dbReference>
<dbReference type="EMBL" id="LT629799">
    <property type="protein sequence ID" value="SDU86783.1"/>
    <property type="molecule type" value="Genomic_DNA"/>
</dbReference>
<accession>A0A1H2M0K3</accession>
<evidence type="ECO:0000256" key="6">
    <source>
        <dbReference type="SAM" id="SignalP"/>
    </source>
</evidence>
<comment type="subcellular location">
    <subcellularLocation>
        <location evidence="1">Cell projection</location>
        <location evidence="1">Cilium</location>
    </subcellularLocation>
    <subcellularLocation>
        <location evidence="2">Cytoplasm</location>
    </subcellularLocation>
</comment>
<dbReference type="Pfam" id="PF01011">
    <property type="entry name" value="PQQ"/>
    <property type="match status" value="1"/>
</dbReference>
<feature type="chain" id="PRO_5009279852" evidence="6">
    <location>
        <begin position="40"/>
        <end position="965"/>
    </location>
</feature>
<organism evidence="8 9">
    <name type="scientific">Microlunatus sagamiharensis</name>
    <dbReference type="NCBI Taxonomy" id="546874"/>
    <lineage>
        <taxon>Bacteria</taxon>
        <taxon>Bacillati</taxon>
        <taxon>Actinomycetota</taxon>
        <taxon>Actinomycetes</taxon>
        <taxon>Propionibacteriales</taxon>
        <taxon>Propionibacteriaceae</taxon>
        <taxon>Microlunatus</taxon>
    </lineage>
</organism>
<keyword evidence="6" id="KW-0732">Signal</keyword>
<keyword evidence="5" id="KW-0966">Cell projection</keyword>
<keyword evidence="4" id="KW-0969">Cilium</keyword>
<evidence type="ECO:0000259" key="7">
    <source>
        <dbReference type="SMART" id="SM00458"/>
    </source>
</evidence>
<sequence length="965" mass="99024">MPVKAGSLNLVPRRTRAVAAFVLAGLVSAGLLGAAPASADVTTVSTDNLRTGWDQDEPKLAPSDVSAPDFGQLFETKLDGQIYAQPVLVKGTLLAVTEKNKAYGLDPVTGKVRWSRDVGKEWAASNIGCGDLVPTIGITATPAVDQATGTAYFTAKVDDGKNADNPHWYMHAVDITTGAERPGFPTTIKGAADNDDDHDFNPKTAMQRPGLLLLDGVVYAGFASHCDHQPYVGYVVGVDATTGKQTSMFATETGNSKAGAGIWQSGGGLMSDGKGQIIFATGNGVSPSPHPGKKPPSQLAESVVRVSVQADRTLKATDFFSPVNNSNLDTDDTDLGSGAPMAIPDGYGTADHPHLMVMVGKDGRVFLLDRDDFGGSGQKSGRKDDVLQTGGPYKGVWGHPAFWGGDGGYVYMVTNRGPMSAFKVGRSGSGLPALSRTGTTSGNFGYTSGSPTVTSNGKASGSALVWTVYASGPNGAGGQLRAYDALPSKGRLNLRYSAPIGTATKFAKVATDNGRVYVANRSGSVYGFGRPSTIALGGTPTDFGQVAVKATATKQVTVTAKREVRLTKVRSGAPFKIGKVKLPVTLKAGASVSVPVSYTPTAPGSDSGAISFVTTTGTFAFDLHGQGTKDGLVSDPSTLDFGEVPTGGNVTLDASITNSGSTSTTIQSVTAPTAPFSTDAAPAAGTQLEAGNSLSVPITFEPTAAGTFKTSLVVKSSTGTVTVPVTGSSIKGVAQLQIDPGTVQFGTIEVGKKVTKTFDIRNTGNLLLTLTKAAPPTAPFEVPDPVSEGQQIEPGDVIHQSVTFQPTALGSFDGTYSITGNDGQGAHLVTVHGTAVAKLPTTTIVGVGGKCADVRGGKDAKGTAVQLYGCNGSKAQTWTRAGSTFASLGKCLDVKGGSAKNKAKVQLWSCNGTAAQEWTPGTDGSLVNTASGKCLDVPGGAAKNKLQLQIYTCNASAAQRWTLTG</sequence>
<dbReference type="InterPro" id="IPR011047">
    <property type="entry name" value="Quinoprotein_ADH-like_sf"/>
</dbReference>
<dbReference type="Pfam" id="PF22544">
    <property type="entry name" value="HYDIN_VesB_CFA65-like_Ig"/>
    <property type="match status" value="2"/>
</dbReference>
<evidence type="ECO:0000256" key="3">
    <source>
        <dbReference type="ARBA" id="ARBA00022490"/>
    </source>
</evidence>
<evidence type="ECO:0000313" key="9">
    <source>
        <dbReference type="Proteomes" id="UP000198825"/>
    </source>
</evidence>
<dbReference type="InterPro" id="IPR013783">
    <property type="entry name" value="Ig-like_fold"/>
</dbReference>
<evidence type="ECO:0000256" key="5">
    <source>
        <dbReference type="ARBA" id="ARBA00023273"/>
    </source>
</evidence>
<dbReference type="SUPFAM" id="SSF50998">
    <property type="entry name" value="Quinoprotein alcohol dehydrogenase-like"/>
    <property type="match status" value="1"/>
</dbReference>
<dbReference type="Pfam" id="PF00652">
    <property type="entry name" value="Ricin_B_lectin"/>
    <property type="match status" value="1"/>
</dbReference>
<dbReference type="PANTHER" id="PTHR46127:SF1">
    <property type="entry name" value="CILIA- AND FLAGELLA-ASSOCIATED PROTEIN 65"/>
    <property type="match status" value="1"/>
</dbReference>
<dbReference type="GO" id="GO:0005737">
    <property type="term" value="C:cytoplasm"/>
    <property type="evidence" value="ECO:0007669"/>
    <property type="project" value="UniProtKB-SubCell"/>
</dbReference>
<dbReference type="InterPro" id="IPR035992">
    <property type="entry name" value="Ricin_B-like_lectins"/>
</dbReference>
<gene>
    <name evidence="8" type="ORF">SAMN04488544_1199</name>
</gene>
<feature type="domain" description="Ricin B lectin" evidence="7">
    <location>
        <begin position="841"/>
        <end position="964"/>
    </location>
</feature>
<name>A0A1H2M0K3_9ACTN</name>
<dbReference type="CDD" id="cd23451">
    <property type="entry name" value="beta-trefoil_Ricin_laminarinase"/>
    <property type="match status" value="1"/>
</dbReference>
<dbReference type="InterPro" id="IPR002372">
    <property type="entry name" value="PQQ_rpt_dom"/>
</dbReference>
<dbReference type="Proteomes" id="UP000198825">
    <property type="component" value="Chromosome I"/>
</dbReference>
<evidence type="ECO:0000313" key="8">
    <source>
        <dbReference type="EMBL" id="SDU86783.1"/>
    </source>
</evidence>
<dbReference type="InterPro" id="IPR053879">
    <property type="entry name" value="HYDIN_VesB_CFA65-like_Ig"/>
</dbReference>
<keyword evidence="9" id="KW-1185">Reference proteome</keyword>
<dbReference type="NCBIfam" id="NF012200">
    <property type="entry name" value="choice_anch_D"/>
    <property type="match status" value="3"/>
</dbReference>
<dbReference type="InterPro" id="IPR000772">
    <property type="entry name" value="Ricin_B_lectin"/>
</dbReference>
<dbReference type="Gene3D" id="2.60.40.10">
    <property type="entry name" value="Immunoglobulins"/>
    <property type="match status" value="3"/>
</dbReference>
<dbReference type="SMART" id="SM00458">
    <property type="entry name" value="RICIN"/>
    <property type="match status" value="1"/>
</dbReference>
<dbReference type="AlphaFoldDB" id="A0A1H2M0K3"/>
<dbReference type="InterPro" id="IPR052614">
    <property type="entry name" value="CFAP65"/>
</dbReference>
<reference evidence="9" key="1">
    <citation type="submission" date="2016-10" db="EMBL/GenBank/DDBJ databases">
        <authorList>
            <person name="Varghese N."/>
            <person name="Submissions S."/>
        </authorList>
    </citation>
    <scope>NUCLEOTIDE SEQUENCE [LARGE SCALE GENOMIC DNA]</scope>
    <source>
        <strain evidence="9">DSM 21743</strain>
    </source>
</reference>
<keyword evidence="3" id="KW-0963">Cytoplasm</keyword>
<protein>
    <submittedName>
        <fullName evidence="8">Abnormal spindle-like microcephaly-assoc'd, ASPM-SPD-2-Hydin</fullName>
    </submittedName>
</protein>
<feature type="signal peptide" evidence="6">
    <location>
        <begin position="1"/>
        <end position="39"/>
    </location>
</feature>
<evidence type="ECO:0000256" key="1">
    <source>
        <dbReference type="ARBA" id="ARBA00004138"/>
    </source>
</evidence>
<evidence type="ECO:0000256" key="2">
    <source>
        <dbReference type="ARBA" id="ARBA00004496"/>
    </source>
</evidence>
<dbReference type="Gene3D" id="2.130.10.10">
    <property type="entry name" value="YVTN repeat-like/Quinoprotein amine dehydrogenase"/>
    <property type="match status" value="1"/>
</dbReference>